<dbReference type="InterPro" id="IPR001846">
    <property type="entry name" value="VWF_type-D"/>
</dbReference>
<keyword evidence="4" id="KW-0758">Storage protein</keyword>
<dbReference type="EMBL" id="CANHGI010000006">
    <property type="protein sequence ID" value="CAI5455995.1"/>
    <property type="molecule type" value="Genomic_DNA"/>
</dbReference>
<evidence type="ECO:0000259" key="9">
    <source>
        <dbReference type="PROSITE" id="PS51233"/>
    </source>
</evidence>
<keyword evidence="3 7" id="KW-0732">Signal</keyword>
<evidence type="ECO:0000256" key="1">
    <source>
        <dbReference type="ARBA" id="ARBA00004613"/>
    </source>
</evidence>
<dbReference type="InterPro" id="IPR001747">
    <property type="entry name" value="Vitellogenin_N"/>
</dbReference>
<dbReference type="SMART" id="SM00216">
    <property type="entry name" value="VWD"/>
    <property type="match status" value="1"/>
</dbReference>
<dbReference type="SUPFAM" id="SSF48431">
    <property type="entry name" value="Lipovitellin-phosvitin complex, superhelical domain"/>
    <property type="match status" value="1"/>
</dbReference>
<dbReference type="InterPro" id="IPR050733">
    <property type="entry name" value="Vitellogenin/Apolipophorin"/>
</dbReference>
<evidence type="ECO:0000256" key="6">
    <source>
        <dbReference type="PROSITE-ProRule" id="PRU00557"/>
    </source>
</evidence>
<evidence type="ECO:0000256" key="5">
    <source>
        <dbReference type="ARBA" id="ARBA00023157"/>
    </source>
</evidence>
<keyword evidence="2" id="KW-0964">Secreted</keyword>
<dbReference type="PROSITE" id="PS51211">
    <property type="entry name" value="VITELLOGENIN"/>
    <property type="match status" value="1"/>
</dbReference>
<dbReference type="OrthoDB" id="5825149at2759"/>
<dbReference type="PANTHER" id="PTHR23345:SF12">
    <property type="entry name" value="VITELLOGENIN-1-RELATED"/>
    <property type="match status" value="1"/>
</dbReference>
<evidence type="ECO:0008006" key="12">
    <source>
        <dbReference type="Google" id="ProtNLM"/>
    </source>
</evidence>
<reference evidence="10" key="1">
    <citation type="submission" date="2022-11" db="EMBL/GenBank/DDBJ databases">
        <authorList>
            <person name="Kikuchi T."/>
        </authorList>
    </citation>
    <scope>NUCLEOTIDE SEQUENCE</scope>
    <source>
        <strain evidence="10">PS1010</strain>
    </source>
</reference>
<feature type="signal peptide" evidence="7">
    <location>
        <begin position="1"/>
        <end position="15"/>
    </location>
</feature>
<evidence type="ECO:0000259" key="8">
    <source>
        <dbReference type="PROSITE" id="PS51211"/>
    </source>
</evidence>
<gene>
    <name evidence="10" type="ORF">CAMP_LOCUS18632</name>
</gene>
<keyword evidence="5" id="KW-1015">Disulfide bond</keyword>
<dbReference type="Gene3D" id="1.25.10.20">
    <property type="entry name" value="Vitellinogen, superhelical"/>
    <property type="match status" value="1"/>
</dbReference>
<dbReference type="PANTHER" id="PTHR23345">
    <property type="entry name" value="VITELLOGENIN-RELATED"/>
    <property type="match status" value="1"/>
</dbReference>
<organism evidence="10 11">
    <name type="scientific">Caenorhabditis angaria</name>
    <dbReference type="NCBI Taxonomy" id="860376"/>
    <lineage>
        <taxon>Eukaryota</taxon>
        <taxon>Metazoa</taxon>
        <taxon>Ecdysozoa</taxon>
        <taxon>Nematoda</taxon>
        <taxon>Chromadorea</taxon>
        <taxon>Rhabditida</taxon>
        <taxon>Rhabditina</taxon>
        <taxon>Rhabditomorpha</taxon>
        <taxon>Rhabditoidea</taxon>
        <taxon>Rhabditidae</taxon>
        <taxon>Peloderinae</taxon>
        <taxon>Caenorhabditis</taxon>
    </lineage>
</organism>
<dbReference type="InterPro" id="IPR015255">
    <property type="entry name" value="Vitellinogen_open_b-sht"/>
</dbReference>
<comment type="subcellular location">
    <subcellularLocation>
        <location evidence="1">Secreted</location>
    </subcellularLocation>
</comment>
<dbReference type="Gene3D" id="2.20.80.10">
    <property type="entry name" value="Lipovitellin-phosvitin complex, chain A, domain 4"/>
    <property type="match status" value="1"/>
</dbReference>
<feature type="domain" description="VWFD" evidence="9">
    <location>
        <begin position="1294"/>
        <end position="1461"/>
    </location>
</feature>
<dbReference type="InterPro" id="IPR015819">
    <property type="entry name" value="Lipid_transp_b-sht_shell"/>
</dbReference>
<evidence type="ECO:0000256" key="7">
    <source>
        <dbReference type="SAM" id="SignalP"/>
    </source>
</evidence>
<feature type="domain" description="Vitellogenin" evidence="8">
    <location>
        <begin position="25"/>
        <end position="685"/>
    </location>
</feature>
<evidence type="ECO:0000256" key="3">
    <source>
        <dbReference type="ARBA" id="ARBA00022729"/>
    </source>
</evidence>
<comment type="caution">
    <text evidence="10">The sequence shown here is derived from an EMBL/GenBank/DDBJ whole genome shotgun (WGS) entry which is preliminary data.</text>
</comment>
<dbReference type="Proteomes" id="UP001152747">
    <property type="component" value="Unassembled WGS sequence"/>
</dbReference>
<dbReference type="GO" id="GO:0005576">
    <property type="term" value="C:extracellular region"/>
    <property type="evidence" value="ECO:0007669"/>
    <property type="project" value="UniProtKB-SubCell"/>
</dbReference>
<dbReference type="PROSITE" id="PS51233">
    <property type="entry name" value="VWFD"/>
    <property type="match status" value="1"/>
</dbReference>
<dbReference type="GO" id="GO:0045735">
    <property type="term" value="F:nutrient reservoir activity"/>
    <property type="evidence" value="ECO:0007669"/>
    <property type="project" value="UniProtKB-KW"/>
</dbReference>
<dbReference type="SUPFAM" id="SSF56968">
    <property type="entry name" value="Lipovitellin-phosvitin complex, beta-sheet shell regions"/>
    <property type="match status" value="2"/>
</dbReference>
<accession>A0A9P1NAR6</accession>
<dbReference type="InterPro" id="IPR011030">
    <property type="entry name" value="Lipovitellin_superhlx_dom"/>
</dbReference>
<protein>
    <recommendedName>
        <fullName evidence="12">Vitellogenin domain-containing protein</fullName>
    </recommendedName>
</protein>
<dbReference type="Pfam" id="PF00094">
    <property type="entry name" value="VWD"/>
    <property type="match status" value="1"/>
</dbReference>
<comment type="caution">
    <text evidence="6">Lacks conserved residue(s) required for the propagation of feature annotation.</text>
</comment>
<dbReference type="Pfam" id="PF09172">
    <property type="entry name" value="Vit_open_b-sht"/>
    <property type="match status" value="1"/>
</dbReference>
<feature type="chain" id="PRO_5040207336" description="Vitellogenin domain-containing protein" evidence="7">
    <location>
        <begin position="16"/>
        <end position="1590"/>
    </location>
</feature>
<evidence type="ECO:0000256" key="4">
    <source>
        <dbReference type="ARBA" id="ARBA00022761"/>
    </source>
</evidence>
<name>A0A9P1NAR6_9PELO</name>
<proteinExistence type="predicted"/>
<dbReference type="SMART" id="SM00638">
    <property type="entry name" value="LPD_N"/>
    <property type="match status" value="1"/>
</dbReference>
<dbReference type="Pfam" id="PF01347">
    <property type="entry name" value="Vitellogenin_N"/>
    <property type="match status" value="1"/>
</dbReference>
<dbReference type="FunFam" id="1.25.10.20:FF:000003">
    <property type="entry name" value="Vitellogenin C"/>
    <property type="match status" value="1"/>
</dbReference>
<evidence type="ECO:0000313" key="10">
    <source>
        <dbReference type="EMBL" id="CAI5455995.1"/>
    </source>
</evidence>
<dbReference type="SMART" id="SM01169">
    <property type="entry name" value="DUF1943"/>
    <property type="match status" value="1"/>
</dbReference>
<dbReference type="InterPro" id="IPR015816">
    <property type="entry name" value="Vitellinogen_b-sht_N"/>
</dbReference>
<evidence type="ECO:0000256" key="2">
    <source>
        <dbReference type="ARBA" id="ARBA00022525"/>
    </source>
</evidence>
<evidence type="ECO:0000313" key="11">
    <source>
        <dbReference type="Proteomes" id="UP001152747"/>
    </source>
</evidence>
<dbReference type="GO" id="GO:0005319">
    <property type="term" value="F:lipid transporter activity"/>
    <property type="evidence" value="ECO:0007669"/>
    <property type="project" value="InterPro"/>
</dbReference>
<sequence>MKSIILASLLAVAFSASLPAFEHQFDPKSEYHYQFDGLIVSGLPTNQQTQSSQSRISARARIQSIDDRHIHLQLIKIKMASSTEQQAEEKYPQLRSLDQQQEIPEEYQTLLELPVRAQLRNGLVSHIQFDDKDAEWSKNIKRSVLNMLSFVEKQPTQEMESRTENDEQFQSFFTNEKTIEGDCQVAYTITKENEKKTIITKTVNFDKCDSRQQVVYGKQFSENVPQQEQEQLESFKPQTVYTYILDNELLTQVEVRSIYTHNVNGQEVMKTETRSKLTYEENHSINNQIRKVNGEQEEIMYSNKWEKSVEEFFKNGDASKKNPFEEFPTERKMTLLKSILENVEENQNELETVHQLARIVRLLRTCSIEELKSIHKQHFSTEDNKTQSLIEQALAIAGTKNTIQHLMSHLEKQTPARLALLMKYIQETPYPSEKIADILVNVAKETNEPMTKQSAWLAAGVIVRGIVSQNVQQHQLIRQDTRQIKQKYTKVFMNLFEQSETTYEKILALKTLGNAGIDLSVNEINTIINDHRQPMIVRREAVDCLRLLDNVMPLKIQRVLLPIYKNQRYSPELRMSALWRLFQTRPSQPILVQIVSQMEKESNQQVQQFTYQLLKQFAKSTNPQYKQLSSDCLAVLSFTRFTSEQFEQVKSTYVQLPWFARDLLSGVQADFTATFSKDNILPTDLQTSLQSVFGGNWNKYLVQFGFTQQNFEQALVETFKRFGQDYRVRRATRGDRDVEEKLTTLKNLAKKLNLKSRKYQSKEEEAFAMTYLRYKNIDYLVVPFEQAQLENALFSFVMLTNTNPHSFNHKFDLTQSAYFYESIRRVPTTLGLPLVLVGKLPTVASIKGEVKFDTKNVEGLLKVRPSVAATHIYDMKVMTPLFEQGVKSLRSIKSYTPVDVKLNLVPKGKKLEIITKVNVPEKESVSIQVSSRPVVFTRYPGYSRNEYVPTEERTLSNPQWEKKTQNMERSFKILGLEITTRGNVLRQWNLQNVLHIDQDFEIVIRNQQKQTAEFTATLLLSKEESNGTYDFKITNLLEKEFEYLNENNKRREAYENLVKSLSTEYGINKKFVLTLRAPENHQSKIEWEFAIDENVRAAKSEVNVHVTGEQDWTLTQQSVVIIPGFIESVKDHKEKLDREILVNNVVRWGLTKNSKKNEIKLNAQLGQSQSQRKYQQNIEKLSKASQYDRVFQSSPLNQLDIVAEYKCDQQTQQQVERLVDRLNWYLNQFWTASSKQQDNQENRIHMRLTVDPITRQYVNLTLQTPEQQIQLRNIETPRIQLFSFNKMIHQNDKQVCTVSPKRVQTFDEMTYSAPLTTCYSVIAKDCSEQPTFAVLAKKQSKKSNNIVVKFYDNEDVYVMFKSDDELIVKKNGGVMTLRDQTLNHIKNNGEQVQIERKYIRVVFTGEDIKTQVPKFTQNPLCGLCGNNDNEIDNELRTAEDNETEDIEEFHRSYLLRDDECEIEEDIISNKNNYKQIRRNVQENLENYSDSEEYENEENRDEENNLNKKTEIKEFAHRICFSLEGVPACRRQFEEQQTVQQKVKFTCLPRHKSDARVLLNKSRQQNVLELNNYPVSFVESVTVPSQCEYAY</sequence>
<keyword evidence="11" id="KW-1185">Reference proteome</keyword>
<dbReference type="Gene3D" id="2.30.230.10">
    <property type="entry name" value="Lipovitellin, beta-sheet shell regions, chain A"/>
    <property type="match status" value="1"/>
</dbReference>